<keyword evidence="1" id="KW-1133">Transmembrane helix</keyword>
<feature type="transmembrane region" description="Helical" evidence="1">
    <location>
        <begin position="139"/>
        <end position="160"/>
    </location>
</feature>
<dbReference type="Proteomes" id="UP001595696">
    <property type="component" value="Unassembled WGS sequence"/>
</dbReference>
<proteinExistence type="predicted"/>
<name>A0ABV8E078_9NOCA</name>
<reference evidence="4" key="1">
    <citation type="journal article" date="2019" name="Int. J. Syst. Evol. Microbiol.">
        <title>The Global Catalogue of Microorganisms (GCM) 10K type strain sequencing project: providing services to taxonomists for standard genome sequencing and annotation.</title>
        <authorList>
            <consortium name="The Broad Institute Genomics Platform"/>
            <consortium name="The Broad Institute Genome Sequencing Center for Infectious Disease"/>
            <person name="Wu L."/>
            <person name="Ma J."/>
        </authorList>
    </citation>
    <scope>NUCLEOTIDE SEQUENCE [LARGE SCALE GENOMIC DNA]</scope>
    <source>
        <strain evidence="4">CGMCC 4.7330</strain>
    </source>
</reference>
<organism evidence="3 4">
    <name type="scientific">Nocardia jiangsuensis</name>
    <dbReference type="NCBI Taxonomy" id="1691563"/>
    <lineage>
        <taxon>Bacteria</taxon>
        <taxon>Bacillati</taxon>
        <taxon>Actinomycetota</taxon>
        <taxon>Actinomycetes</taxon>
        <taxon>Mycobacteriales</taxon>
        <taxon>Nocardiaceae</taxon>
        <taxon>Nocardia</taxon>
    </lineage>
</organism>
<protein>
    <submittedName>
        <fullName evidence="3">DUF2231 domain-containing protein</fullName>
    </submittedName>
</protein>
<evidence type="ECO:0000313" key="4">
    <source>
        <dbReference type="Proteomes" id="UP001595696"/>
    </source>
</evidence>
<evidence type="ECO:0000256" key="1">
    <source>
        <dbReference type="SAM" id="Phobius"/>
    </source>
</evidence>
<dbReference type="EMBL" id="JBHSAX010000019">
    <property type="protein sequence ID" value="MFC3965196.1"/>
    <property type="molecule type" value="Genomic_DNA"/>
</dbReference>
<feature type="domain" description="DUF2231" evidence="2">
    <location>
        <begin position="46"/>
        <end position="164"/>
    </location>
</feature>
<dbReference type="RefSeq" id="WP_378614948.1">
    <property type="nucleotide sequence ID" value="NZ_JBHSAX010000019.1"/>
</dbReference>
<evidence type="ECO:0000313" key="3">
    <source>
        <dbReference type="EMBL" id="MFC3965196.1"/>
    </source>
</evidence>
<keyword evidence="1" id="KW-0812">Transmembrane</keyword>
<gene>
    <name evidence="3" type="ORF">ACFO0B_24685</name>
</gene>
<comment type="caution">
    <text evidence="3">The sequence shown here is derived from an EMBL/GenBank/DDBJ whole genome shotgun (WGS) entry which is preliminary data.</text>
</comment>
<keyword evidence="1" id="KW-0472">Membrane</keyword>
<evidence type="ECO:0000259" key="2">
    <source>
        <dbReference type="Pfam" id="PF09990"/>
    </source>
</evidence>
<sequence length="173" mass="17752">MDLHTALRTAESAGRLDPAAARVAEIVAGAVGEGRAAGLLRGSWLGHPVHPLLVTVPIGAWSASLVLRSLGQPEAARSLIGLGLAATVPTVVTGWAEFPALGTEARRVALIHAAANATATTLFLKAYRARTDRAATTWSLLGLTAMGVGGALGGHLSYALGAGVFRYQRGARR</sequence>
<keyword evidence="4" id="KW-1185">Reference proteome</keyword>
<dbReference type="InterPro" id="IPR019251">
    <property type="entry name" value="DUF2231_TM"/>
</dbReference>
<dbReference type="Pfam" id="PF09990">
    <property type="entry name" value="DUF2231"/>
    <property type="match status" value="1"/>
</dbReference>
<accession>A0ABV8E078</accession>